<dbReference type="InterPro" id="IPR031745">
    <property type="entry name" value="Vps53_C"/>
</dbReference>
<keyword evidence="4" id="KW-0967">Endosome</keyword>
<comment type="similarity">
    <text evidence="3">Belongs to the VPS53 family.</text>
</comment>
<dbReference type="AlphaFoldDB" id="A0A0L0NR61"/>
<dbReference type="VEuPathDB" id="FungiDB:CJJ07_005395"/>
<feature type="domain" description="Vps53 N-terminal" evidence="7">
    <location>
        <begin position="10"/>
        <end position="346"/>
    </location>
</feature>
<dbReference type="GO" id="GO:0042147">
    <property type="term" value="P:retrograde transport, endosome to Golgi"/>
    <property type="evidence" value="ECO:0007669"/>
    <property type="project" value="InterPro"/>
</dbReference>
<dbReference type="EMBL" id="LGST01000051">
    <property type="protein sequence ID" value="KND96657.1"/>
    <property type="molecule type" value="Genomic_DNA"/>
</dbReference>
<dbReference type="GO" id="GO:0010008">
    <property type="term" value="C:endosome membrane"/>
    <property type="evidence" value="ECO:0007669"/>
    <property type="project" value="UniProtKB-SubCell"/>
</dbReference>
<evidence type="ECO:0000313" key="9">
    <source>
        <dbReference type="EMBL" id="KND96657.1"/>
    </source>
</evidence>
<evidence type="ECO:0000313" key="10">
    <source>
        <dbReference type="Proteomes" id="UP000037122"/>
    </source>
</evidence>
<accession>A0A0L0NR61</accession>
<protein>
    <submittedName>
        <fullName evidence="9">Uncharacterized protein</fullName>
    </submittedName>
</protein>
<dbReference type="VEuPathDB" id="FungiDB:CJI97_001333"/>
<evidence type="ECO:0000256" key="3">
    <source>
        <dbReference type="ARBA" id="ARBA00008628"/>
    </source>
</evidence>
<dbReference type="InterPro" id="IPR039766">
    <property type="entry name" value="Vps53"/>
</dbReference>
<dbReference type="PANTHER" id="PTHR12820:SF0">
    <property type="entry name" value="VACUOLAR PROTEIN SORTING-ASSOCIATED PROTEIN 53 HOMOLOG"/>
    <property type="match status" value="1"/>
</dbReference>
<dbReference type="VEuPathDB" id="FungiDB:B9J08_001273"/>
<feature type="domain" description="Vps53 C-terminal" evidence="8">
    <location>
        <begin position="581"/>
        <end position="674"/>
    </location>
</feature>
<comment type="subcellular location">
    <subcellularLocation>
        <location evidence="2">Endosome membrane</location>
        <topology evidence="2">Peripheral membrane protein</topology>
    </subcellularLocation>
    <subcellularLocation>
        <location evidence="1">Golgi apparatus</location>
        <location evidence="1">trans-Golgi network membrane</location>
        <topology evidence="1">Peripheral membrane protein</topology>
    </subcellularLocation>
</comment>
<dbReference type="VEuPathDB" id="FungiDB:CJI96_0003116"/>
<dbReference type="Pfam" id="PF04100">
    <property type="entry name" value="Vps53_N"/>
    <property type="match status" value="1"/>
</dbReference>
<name>A0A0L0NR61_CANAR</name>
<evidence type="ECO:0000259" key="8">
    <source>
        <dbReference type="Pfam" id="PF16854"/>
    </source>
</evidence>
<dbReference type="GO" id="GO:0005829">
    <property type="term" value="C:cytosol"/>
    <property type="evidence" value="ECO:0007669"/>
    <property type="project" value="GOC"/>
</dbReference>
<evidence type="ECO:0000256" key="1">
    <source>
        <dbReference type="ARBA" id="ARBA00004150"/>
    </source>
</evidence>
<comment type="caution">
    <text evidence="9">The sequence shown here is derived from an EMBL/GenBank/DDBJ whole genome shotgun (WGS) entry which is preliminary data.</text>
</comment>
<dbReference type="Gene3D" id="1.10.357.50">
    <property type="match status" value="1"/>
</dbReference>
<gene>
    <name evidence="9" type="ORF">QG37_06955</name>
</gene>
<dbReference type="InterPro" id="IPR007234">
    <property type="entry name" value="Vps53_N"/>
</dbReference>
<dbReference type="Gene3D" id="1.10.357.110">
    <property type="entry name" value="Vacuolar protein sorting-associated protein 53, C-terminus"/>
    <property type="match status" value="1"/>
</dbReference>
<keyword evidence="6" id="KW-0472">Membrane</keyword>
<dbReference type="Pfam" id="PF16854">
    <property type="entry name" value="VPS53_C"/>
    <property type="match status" value="1"/>
</dbReference>
<evidence type="ECO:0000256" key="4">
    <source>
        <dbReference type="ARBA" id="ARBA00022753"/>
    </source>
</evidence>
<dbReference type="VEuPathDB" id="FungiDB:CJJ09_003528"/>
<reference evidence="10" key="1">
    <citation type="journal article" date="2015" name="BMC Genomics">
        <title>Draft genome of a commonly misdiagnosed multidrug resistant pathogen Candida auris.</title>
        <authorList>
            <person name="Chatterjee S."/>
            <person name="Alampalli S.V."/>
            <person name="Nageshan R.K."/>
            <person name="Chettiar S.T."/>
            <person name="Joshi S."/>
            <person name="Tatu U.S."/>
        </authorList>
    </citation>
    <scope>NUCLEOTIDE SEQUENCE [LARGE SCALE GENOMIC DNA]</scope>
    <source>
        <strain evidence="10">6684</strain>
    </source>
</reference>
<sequence length="795" mass="92614">MGFTYDPQVQLAQLFPSESSLDNIDEVLLYIDEHKKQLALAIEKETAKYAYPIDLQADIETFTQSFSAVREKSKQTQAKILAMTSSIQRLDTVKKNLVISMKVLKRLQMLVNAYNSLNEVVNTRNYKQIATYLGVVKELLVFFKPYRSIDQIGLLNQHIHKTQNKLVDDVFIDFEDSFTNNFSNENLIYGCEILQLIDEKYKDKLLQWFYNLQLKEIRSIFSSTEEAGNLDNLNRRYIFFKNVLSNIQSNYLLVFPQLWRVDYELTKLFCEMTSSDLKVQLRTVTSAEILLDSLTKSLELEKFLNDTFKTNDFEKVILNVFEPYLITWVNEQDGVLNAKFMEFFSAPKIPQELVSPETPDDILTVLRINNVPNFASSSSELFKLFQKLLLQIIKLSNGKILLDLARLDLKYLREYNYKILVPVIQQSENNPKGIEPIKYLTMILNTADYMNNNINDLQDKFKKLIDEKYKERIDFESAKNLFYDVINKSVQGLVLKVAHDLQFSWRQFENNGWEAMESVSDTSNYMEDIINTMKDDNRVILTLIIRDSYVRSYCDKLIEMLVHTFVNKLKLIKPLSIVNIEQILVDVSILKNYMAKLPLYSDPNYDDSKPPEESKLAPKAYLRYLDTQFNRLTTLLKLLLTPVLPVDNVIESYFNLIGDKSLKNFTKFLDLKNINKAEQGKYIENFKLQLTIPNALLDESPILSMLDDIHEEHPQPKHPSSQASPQQFDIKELISSRSPEPHIPDIFKTNPARLKINNPLKDFSINGEQHVNKINENFRNIGKFFRKDTSHDYHS</sequence>
<dbReference type="VEuPathDB" id="FungiDB:QG37_06955"/>
<evidence type="ECO:0000256" key="5">
    <source>
        <dbReference type="ARBA" id="ARBA00023034"/>
    </source>
</evidence>
<dbReference type="PANTHER" id="PTHR12820">
    <property type="entry name" value="VACUOLAR SORTING PROTEIN 53"/>
    <property type="match status" value="1"/>
</dbReference>
<evidence type="ECO:0000259" key="7">
    <source>
        <dbReference type="Pfam" id="PF04100"/>
    </source>
</evidence>
<organism evidence="9 10">
    <name type="scientific">Candidozyma auris</name>
    <name type="common">Yeast</name>
    <name type="synonym">Candida auris</name>
    <dbReference type="NCBI Taxonomy" id="498019"/>
    <lineage>
        <taxon>Eukaryota</taxon>
        <taxon>Fungi</taxon>
        <taxon>Dikarya</taxon>
        <taxon>Ascomycota</taxon>
        <taxon>Saccharomycotina</taxon>
        <taxon>Pichiomycetes</taxon>
        <taxon>Metschnikowiaceae</taxon>
        <taxon>Candidozyma</taxon>
    </lineage>
</organism>
<keyword evidence="5" id="KW-0333">Golgi apparatus</keyword>
<dbReference type="GO" id="GO:0000938">
    <property type="term" value="C:GARP complex"/>
    <property type="evidence" value="ECO:0007669"/>
    <property type="project" value="InterPro"/>
</dbReference>
<dbReference type="InterPro" id="IPR038260">
    <property type="entry name" value="Vps53_C_sf"/>
</dbReference>
<proteinExistence type="inferred from homology"/>
<dbReference type="Proteomes" id="UP000037122">
    <property type="component" value="Unassembled WGS sequence"/>
</dbReference>
<evidence type="ECO:0000256" key="2">
    <source>
        <dbReference type="ARBA" id="ARBA00004481"/>
    </source>
</evidence>
<evidence type="ECO:0000256" key="6">
    <source>
        <dbReference type="ARBA" id="ARBA00023136"/>
    </source>
</evidence>